<dbReference type="Gene3D" id="3.90.660.50">
    <property type="match status" value="1"/>
</dbReference>
<gene>
    <name evidence="3" type="ORF">VSH64_19400</name>
</gene>
<dbReference type="Gene3D" id="3.50.50.60">
    <property type="entry name" value="FAD/NAD(P)-binding domain"/>
    <property type="match status" value="1"/>
</dbReference>
<sequence>MKKGDAVSSYDVVVIGAGAAGLCAGALLAREGKRVVVLDRSPYPGGRAMAVPDEGFTLNLGGHLIEDGGSGLTKVFEHVGKKLIHGEVSKEMPIWDNASGWGSIRDRYTDRAELKKVVKALADTPYEALDDWDDRSLREWIHQHTSDQGVVDLFEFISVLECMTDNWYDHSASDNLYVRKMHYEERNTAAYSCWPGQGWDGLWRDLADAITEHGGELRLGASVERVIIENGAVKGVAVAREPKVLPNEFFEEEILEASAVISTLPVWNVLNVVPRSALPEWYASQIEFLAQDKFRIAWLGLYLATEEPVTQYDPRELSTWTATPSTDCSGFMFDQSAMDPSCSPEGTHLHVLGAIIPGAKGRDREWCRATMEAFERDAETMWPGFAKPVWRRRHLVFEPSFGVIQMPGLVGKYRPHWRAPNVEGLWFASETFRSRGVGTDRAARAALTCVEDYLGARIPTFGEGWRY</sequence>
<proteinExistence type="predicted"/>
<dbReference type="InterPro" id="IPR036188">
    <property type="entry name" value="FAD/NAD-bd_sf"/>
</dbReference>
<dbReference type="SUPFAM" id="SSF51905">
    <property type="entry name" value="FAD/NAD(P)-binding domain"/>
    <property type="match status" value="1"/>
</dbReference>
<evidence type="ECO:0000313" key="4">
    <source>
        <dbReference type="Proteomes" id="UP001330812"/>
    </source>
</evidence>
<dbReference type="PRINTS" id="PR00419">
    <property type="entry name" value="ADXRDTASE"/>
</dbReference>
<keyword evidence="1" id="KW-1133">Transmembrane helix</keyword>
<organism evidence="3 4">
    <name type="scientific">Amycolatopsis rhabdoformis</name>
    <dbReference type="NCBI Taxonomy" id="1448059"/>
    <lineage>
        <taxon>Bacteria</taxon>
        <taxon>Bacillati</taxon>
        <taxon>Actinomycetota</taxon>
        <taxon>Actinomycetes</taxon>
        <taxon>Pseudonocardiales</taxon>
        <taxon>Pseudonocardiaceae</taxon>
        <taxon>Amycolatopsis</taxon>
    </lineage>
</organism>
<reference evidence="3 4" key="1">
    <citation type="journal article" date="2015" name="Int. J. Syst. Evol. Microbiol.">
        <title>Amycolatopsis rhabdoformis sp. nov., an actinomycete isolated from a tropical forest soil.</title>
        <authorList>
            <person name="Souza W.R."/>
            <person name="Silva R.E."/>
            <person name="Goodfellow M."/>
            <person name="Busarakam K."/>
            <person name="Figueiro F.S."/>
            <person name="Ferreira D."/>
            <person name="Rodrigues-Filho E."/>
            <person name="Moraes L.A.B."/>
            <person name="Zucchi T.D."/>
        </authorList>
    </citation>
    <scope>NUCLEOTIDE SEQUENCE [LARGE SCALE GENOMIC DNA]</scope>
    <source>
        <strain evidence="3 4">NCIMB 14900</strain>
    </source>
</reference>
<dbReference type="PANTHER" id="PTHR43734:SF1">
    <property type="entry name" value="PHYTOENE DESATURASE"/>
    <property type="match status" value="1"/>
</dbReference>
<evidence type="ECO:0000259" key="2">
    <source>
        <dbReference type="Pfam" id="PF01593"/>
    </source>
</evidence>
<keyword evidence="1" id="KW-0472">Membrane</keyword>
<dbReference type="RefSeq" id="WP_326837041.1">
    <property type="nucleotide sequence ID" value="NZ_CP142149.1"/>
</dbReference>
<feature type="domain" description="Amine oxidase" evidence="2">
    <location>
        <begin position="20"/>
        <end position="451"/>
    </location>
</feature>
<evidence type="ECO:0000256" key="1">
    <source>
        <dbReference type="SAM" id="Phobius"/>
    </source>
</evidence>
<name>A0ABZ1IK42_9PSEU</name>
<dbReference type="Pfam" id="PF01593">
    <property type="entry name" value="Amino_oxidase"/>
    <property type="match status" value="1"/>
</dbReference>
<keyword evidence="1" id="KW-0812">Transmembrane</keyword>
<protein>
    <submittedName>
        <fullName evidence="3">FAD-dependent oxidoreductase</fullName>
    </submittedName>
</protein>
<dbReference type="EMBL" id="CP142149">
    <property type="protein sequence ID" value="WSE34241.1"/>
    <property type="molecule type" value="Genomic_DNA"/>
</dbReference>
<accession>A0ABZ1IK42</accession>
<dbReference type="Proteomes" id="UP001330812">
    <property type="component" value="Chromosome"/>
</dbReference>
<dbReference type="PANTHER" id="PTHR43734">
    <property type="entry name" value="PHYTOENE DESATURASE"/>
    <property type="match status" value="1"/>
</dbReference>
<dbReference type="InterPro" id="IPR002937">
    <property type="entry name" value="Amino_oxidase"/>
</dbReference>
<evidence type="ECO:0000313" key="3">
    <source>
        <dbReference type="EMBL" id="WSE34241.1"/>
    </source>
</evidence>
<feature type="transmembrane region" description="Helical" evidence="1">
    <location>
        <begin position="12"/>
        <end position="29"/>
    </location>
</feature>
<keyword evidence="4" id="KW-1185">Reference proteome</keyword>